<gene>
    <name evidence="2" type="ORF">A3C07_01690</name>
</gene>
<dbReference type="STRING" id="1802270.A3C07_01690"/>
<evidence type="ECO:0000313" key="2">
    <source>
        <dbReference type="EMBL" id="OGZ98916.1"/>
    </source>
</evidence>
<organism evidence="2 3">
    <name type="scientific">Candidatus Sungbacteria bacterium RIFCSPHIGHO2_02_FULL_47_11</name>
    <dbReference type="NCBI Taxonomy" id="1802270"/>
    <lineage>
        <taxon>Bacteria</taxon>
        <taxon>Candidatus Sungiibacteriota</taxon>
    </lineage>
</organism>
<dbReference type="PANTHER" id="PTHR30006:SF2">
    <property type="entry name" value="ABC TRANSPORTER SUBSTRATE-BINDING PROTEIN"/>
    <property type="match status" value="1"/>
</dbReference>
<dbReference type="EMBL" id="MHQI01000053">
    <property type="protein sequence ID" value="OGZ98916.1"/>
    <property type="molecule type" value="Genomic_DNA"/>
</dbReference>
<dbReference type="InterPro" id="IPR006059">
    <property type="entry name" value="SBP"/>
</dbReference>
<evidence type="ECO:0000313" key="3">
    <source>
        <dbReference type="Proteomes" id="UP000179023"/>
    </source>
</evidence>
<keyword evidence="1" id="KW-0732">Signal</keyword>
<dbReference type="AlphaFoldDB" id="A0A1G2KHH8"/>
<reference evidence="2 3" key="1">
    <citation type="journal article" date="2016" name="Nat. Commun.">
        <title>Thousands of microbial genomes shed light on interconnected biogeochemical processes in an aquifer system.</title>
        <authorList>
            <person name="Anantharaman K."/>
            <person name="Brown C.T."/>
            <person name="Hug L.A."/>
            <person name="Sharon I."/>
            <person name="Castelle C.J."/>
            <person name="Probst A.J."/>
            <person name="Thomas B.C."/>
            <person name="Singh A."/>
            <person name="Wilkins M.J."/>
            <person name="Karaoz U."/>
            <person name="Brodie E.L."/>
            <person name="Williams K.H."/>
            <person name="Hubbard S.S."/>
            <person name="Banfield J.F."/>
        </authorList>
    </citation>
    <scope>NUCLEOTIDE SEQUENCE [LARGE SCALE GENOMIC DNA]</scope>
</reference>
<name>A0A1G2KHH8_9BACT</name>
<dbReference type="Gene3D" id="3.40.190.10">
    <property type="entry name" value="Periplasmic binding protein-like II"/>
    <property type="match status" value="2"/>
</dbReference>
<accession>A0A1G2KHH8</accession>
<dbReference type="PANTHER" id="PTHR30006">
    <property type="entry name" value="THIAMINE-BINDING PERIPLASMIC PROTEIN-RELATED"/>
    <property type="match status" value="1"/>
</dbReference>
<protein>
    <recommendedName>
        <fullName evidence="4">ABC transporter substrate-binding protein</fullName>
    </recommendedName>
</protein>
<proteinExistence type="predicted"/>
<evidence type="ECO:0008006" key="4">
    <source>
        <dbReference type="Google" id="ProtNLM"/>
    </source>
</evidence>
<sequence length="327" mass="36798">MNKEGAMMLLRREGVLAHVLGIAVFLFFSSQGVSAEKRTLRVFTNNSGIMIPVFKEFEKAHRGVEVAYETRAKGNELRNIMRLELANKRYFDVAVLNLNMDMADLVHEFKGKGFLPFRPRNIAAHALNEPEHYWTVIFTRRYALAYNTNAIQGRAPTFKDLMDGKYEFMLDPQNYAWLEGLIQCLGQDAAKDFLRKLFAGKLLLRKGNSVIAMLVIAGEAPVGMTIDHIVETFRKRGAPIAWNPDADPVIANVSVAMLGQGQNRDISKLFIEWLLSAEGQNIIEEQGVAGVRRTAQGPTCLVAPQAVSPEKWKAVYDEYRKILNIIP</sequence>
<evidence type="ECO:0000256" key="1">
    <source>
        <dbReference type="ARBA" id="ARBA00022729"/>
    </source>
</evidence>
<dbReference type="Proteomes" id="UP000179023">
    <property type="component" value="Unassembled WGS sequence"/>
</dbReference>
<comment type="caution">
    <text evidence="2">The sequence shown here is derived from an EMBL/GenBank/DDBJ whole genome shotgun (WGS) entry which is preliminary data.</text>
</comment>
<dbReference type="Pfam" id="PF01547">
    <property type="entry name" value="SBP_bac_1"/>
    <property type="match status" value="1"/>
</dbReference>
<dbReference type="SUPFAM" id="SSF53850">
    <property type="entry name" value="Periplasmic binding protein-like II"/>
    <property type="match status" value="1"/>
</dbReference>